<dbReference type="Proteomes" id="UP000254707">
    <property type="component" value="Unassembled WGS sequence"/>
</dbReference>
<feature type="transmembrane region" description="Helical" evidence="6">
    <location>
        <begin position="114"/>
        <end position="134"/>
    </location>
</feature>
<accession>A0A380HP42</accession>
<keyword evidence="2" id="KW-1003">Cell membrane</keyword>
<feature type="transmembrane region" description="Helical" evidence="6">
    <location>
        <begin position="146"/>
        <end position="165"/>
    </location>
</feature>
<feature type="transmembrane region" description="Helical" evidence="6">
    <location>
        <begin position="12"/>
        <end position="33"/>
    </location>
</feature>
<dbReference type="EMBL" id="UHED01000001">
    <property type="protein sequence ID" value="SUM83382.1"/>
    <property type="molecule type" value="Genomic_DNA"/>
</dbReference>
<sequence length="268" mass="31318">MFDMWKKHHSFIDDVNIITKLGIAVILFFFVIFVHQFDYMFYITCLMLALLLIFNGLQFKITLVFITFTIIFSLVSALFMIFYGDGTHLLFKFGFIQITTESLYRGLHLAMRTTTVSFFGILIAFTSQIVLVFYSLMQHLKVKPKVAYAFMAAIRMVPIMFMSFLQLRKSLKIRYQLISAQNYRGIKRVKHLIIPLLSQNIRKAHQLSVAMEKKGFKDGPRTYYYHAPFSYKDILLIIVMGLILISAYYLSLYFPITGIDDVRITSIY</sequence>
<organism evidence="7 8">
    <name type="scientific">Staphylococcus saprophyticus</name>
    <dbReference type="NCBI Taxonomy" id="29385"/>
    <lineage>
        <taxon>Bacteria</taxon>
        <taxon>Bacillati</taxon>
        <taxon>Bacillota</taxon>
        <taxon>Bacilli</taxon>
        <taxon>Bacillales</taxon>
        <taxon>Staphylococcaceae</taxon>
        <taxon>Staphylococcus</taxon>
    </lineage>
</organism>
<feature type="transmembrane region" description="Helical" evidence="6">
    <location>
        <begin position="39"/>
        <end position="57"/>
    </location>
</feature>
<evidence type="ECO:0000256" key="2">
    <source>
        <dbReference type="ARBA" id="ARBA00022475"/>
    </source>
</evidence>
<evidence type="ECO:0000256" key="3">
    <source>
        <dbReference type="ARBA" id="ARBA00022692"/>
    </source>
</evidence>
<dbReference type="Pfam" id="PF02361">
    <property type="entry name" value="CbiQ"/>
    <property type="match status" value="1"/>
</dbReference>
<keyword evidence="3 6" id="KW-0812">Transmembrane</keyword>
<gene>
    <name evidence="7" type="primary">ykoC_2</name>
    <name evidence="7" type="ORF">NCTC7688_01961</name>
</gene>
<comment type="subcellular location">
    <subcellularLocation>
        <location evidence="1">Membrane</location>
        <topology evidence="1">Multi-pass membrane protein</topology>
    </subcellularLocation>
</comment>
<keyword evidence="5 6" id="KW-0472">Membrane</keyword>
<dbReference type="AlphaFoldDB" id="A0A380HP42"/>
<name>A0A380HP42_STASA</name>
<evidence type="ECO:0000256" key="1">
    <source>
        <dbReference type="ARBA" id="ARBA00004141"/>
    </source>
</evidence>
<feature type="transmembrane region" description="Helical" evidence="6">
    <location>
        <begin position="64"/>
        <end position="83"/>
    </location>
</feature>
<dbReference type="InterPro" id="IPR051611">
    <property type="entry name" value="ECF_transporter_component"/>
</dbReference>
<dbReference type="PANTHER" id="PTHR34857:SF2">
    <property type="entry name" value="SLL0384 PROTEIN"/>
    <property type="match status" value="1"/>
</dbReference>
<evidence type="ECO:0000313" key="7">
    <source>
        <dbReference type="EMBL" id="SUM83382.1"/>
    </source>
</evidence>
<feature type="transmembrane region" description="Helical" evidence="6">
    <location>
        <begin position="234"/>
        <end position="256"/>
    </location>
</feature>
<reference evidence="7 8" key="1">
    <citation type="submission" date="2018-06" db="EMBL/GenBank/DDBJ databases">
        <authorList>
            <consortium name="Pathogen Informatics"/>
            <person name="Doyle S."/>
        </authorList>
    </citation>
    <scope>NUCLEOTIDE SEQUENCE [LARGE SCALE GENOMIC DNA]</scope>
    <source>
        <strain evidence="7 8">NCTC7688</strain>
    </source>
</reference>
<evidence type="ECO:0000313" key="8">
    <source>
        <dbReference type="Proteomes" id="UP000254707"/>
    </source>
</evidence>
<dbReference type="PANTHER" id="PTHR34857">
    <property type="entry name" value="SLL0384 PROTEIN"/>
    <property type="match status" value="1"/>
</dbReference>
<evidence type="ECO:0000256" key="5">
    <source>
        <dbReference type="ARBA" id="ARBA00023136"/>
    </source>
</evidence>
<protein>
    <submittedName>
        <fullName evidence="7">Cobalt ABC transporter permease</fullName>
    </submittedName>
</protein>
<evidence type="ECO:0000256" key="6">
    <source>
        <dbReference type="SAM" id="Phobius"/>
    </source>
</evidence>
<evidence type="ECO:0000256" key="4">
    <source>
        <dbReference type="ARBA" id="ARBA00022989"/>
    </source>
</evidence>
<keyword evidence="4 6" id="KW-1133">Transmembrane helix</keyword>
<dbReference type="GO" id="GO:0005886">
    <property type="term" value="C:plasma membrane"/>
    <property type="evidence" value="ECO:0007669"/>
    <property type="project" value="UniProtKB-ARBA"/>
</dbReference>
<dbReference type="InterPro" id="IPR003339">
    <property type="entry name" value="ABC/ECF_trnsptr_transmembrane"/>
</dbReference>
<dbReference type="RefSeq" id="WP_115340637.1">
    <property type="nucleotide sequence ID" value="NZ_JALKTR010000002.1"/>
</dbReference>
<dbReference type="CDD" id="cd16914">
    <property type="entry name" value="EcfT"/>
    <property type="match status" value="1"/>
</dbReference>
<proteinExistence type="predicted"/>